<evidence type="ECO:0000256" key="1">
    <source>
        <dbReference type="ARBA" id="ARBA00004651"/>
    </source>
</evidence>
<evidence type="ECO:0000313" key="10">
    <source>
        <dbReference type="EMBL" id="QRG85640.1"/>
    </source>
</evidence>
<feature type="transmembrane region" description="Helical" evidence="8">
    <location>
        <begin position="6"/>
        <end position="31"/>
    </location>
</feature>
<evidence type="ECO:0000259" key="9">
    <source>
        <dbReference type="Pfam" id="PF13231"/>
    </source>
</evidence>
<dbReference type="PANTHER" id="PTHR33908:SF11">
    <property type="entry name" value="MEMBRANE PROTEIN"/>
    <property type="match status" value="1"/>
</dbReference>
<evidence type="ECO:0000256" key="4">
    <source>
        <dbReference type="ARBA" id="ARBA00022679"/>
    </source>
</evidence>
<reference evidence="10 11" key="1">
    <citation type="submission" date="2021-01" db="EMBL/GenBank/DDBJ databases">
        <title>Characterization of a novel blaVMB-2- harboring plasmid in Vibrio diabolicus.</title>
        <authorList>
            <person name="Liu M."/>
        </authorList>
    </citation>
    <scope>NUCLEOTIDE SEQUENCE [LARGE SCALE GENOMIC DNA]</scope>
    <source>
        <strain evidence="10 11">SLV18</strain>
    </source>
</reference>
<dbReference type="EMBL" id="CP069197">
    <property type="protein sequence ID" value="QRG85640.1"/>
    <property type="molecule type" value="Genomic_DNA"/>
</dbReference>
<keyword evidence="5 8" id="KW-0812">Transmembrane</keyword>
<dbReference type="Pfam" id="PF13231">
    <property type="entry name" value="PMT_2"/>
    <property type="match status" value="1"/>
</dbReference>
<dbReference type="Proteomes" id="UP000596337">
    <property type="component" value="Chromosome 2"/>
</dbReference>
<evidence type="ECO:0000256" key="3">
    <source>
        <dbReference type="ARBA" id="ARBA00022676"/>
    </source>
</evidence>
<feature type="transmembrane region" description="Helical" evidence="8">
    <location>
        <begin position="345"/>
        <end position="363"/>
    </location>
</feature>
<dbReference type="InterPro" id="IPR050297">
    <property type="entry name" value="LipidA_mod_glycosyltrf_83"/>
</dbReference>
<feature type="transmembrane region" description="Helical" evidence="8">
    <location>
        <begin position="315"/>
        <end position="333"/>
    </location>
</feature>
<keyword evidence="2" id="KW-1003">Cell membrane</keyword>
<feature type="transmembrane region" description="Helical" evidence="8">
    <location>
        <begin position="79"/>
        <end position="102"/>
    </location>
</feature>
<evidence type="ECO:0000256" key="7">
    <source>
        <dbReference type="ARBA" id="ARBA00023136"/>
    </source>
</evidence>
<name>A0AA92R9K4_9VIBR</name>
<keyword evidence="6 8" id="KW-1133">Transmembrane helix</keyword>
<feature type="transmembrane region" description="Helical" evidence="8">
    <location>
        <begin position="109"/>
        <end position="129"/>
    </location>
</feature>
<dbReference type="PANTHER" id="PTHR33908">
    <property type="entry name" value="MANNOSYLTRANSFERASE YKCB-RELATED"/>
    <property type="match status" value="1"/>
</dbReference>
<evidence type="ECO:0000313" key="11">
    <source>
        <dbReference type="Proteomes" id="UP000596337"/>
    </source>
</evidence>
<feature type="transmembrane region" description="Helical" evidence="8">
    <location>
        <begin position="135"/>
        <end position="152"/>
    </location>
</feature>
<proteinExistence type="predicted"/>
<feature type="transmembrane region" description="Helical" evidence="8">
    <location>
        <begin position="159"/>
        <end position="192"/>
    </location>
</feature>
<feature type="domain" description="Glycosyltransferase RgtA/B/C/D-like" evidence="9">
    <location>
        <begin position="83"/>
        <end position="214"/>
    </location>
</feature>
<sequence length="549" mass="63056">MSEERVRWLLGITLSLLFGFYVYIIFNLALVNDDYMALYTTWLMSVGKRPNLDFNVDSYTLLFDWMTPVYFFFGDRFELIYVFRSFFVLFLLAIGWQVYVLLRQIFTVNIALTTLLLLFASSAMVMRGIDLRPDLVILFLWLQIIIVLYVCPGSDAHKLFWVGLLFGLAILFKFKAILIGVVIGLFGLIRLIQKRSVRDFVLDVSALLLGIISCTALFVATVGISSLELFLYTTFDLFLYSTSYVSNANSLKVDVLIQYFLHDIVYWLFALIGVGICVGKWKVLSFKQAQFLIALVILSVLSVLANPHYHAYNLVTLYPLLAVFVAFSIQYVVSSTREWSKGTVTTCIVLFLIVIARIIHYPVQHNNQHQIALHTFIERQTQVDDAVFAYEGIGLFRPSTYHWRTSAIKIDNYYRGQYDVWQEIRAVKPILIVESYRIPDWLLEEDRDALRQHYVSIAPFILTLGLKTQSSVRGDLLRSGWYVLESDRLNRCFIDGVGVSVGEKIWLNSGAYTLMSQDGTCTLHWYFSHLGIEALRQSNPESSPYLFGP</sequence>
<keyword evidence="3" id="KW-0328">Glycosyltransferase</keyword>
<dbReference type="GO" id="GO:0016763">
    <property type="term" value="F:pentosyltransferase activity"/>
    <property type="evidence" value="ECO:0007669"/>
    <property type="project" value="TreeGrafter"/>
</dbReference>
<keyword evidence="7 8" id="KW-0472">Membrane</keyword>
<dbReference type="AlphaFoldDB" id="A0AA92R9K4"/>
<evidence type="ECO:0000256" key="5">
    <source>
        <dbReference type="ARBA" id="ARBA00022692"/>
    </source>
</evidence>
<dbReference type="GO" id="GO:0009103">
    <property type="term" value="P:lipopolysaccharide biosynthetic process"/>
    <property type="evidence" value="ECO:0007669"/>
    <property type="project" value="UniProtKB-ARBA"/>
</dbReference>
<feature type="transmembrane region" description="Helical" evidence="8">
    <location>
        <begin position="52"/>
        <end position="73"/>
    </location>
</feature>
<keyword evidence="4" id="KW-0808">Transferase</keyword>
<feature type="transmembrane region" description="Helical" evidence="8">
    <location>
        <begin position="291"/>
        <end position="309"/>
    </location>
</feature>
<accession>A0AA92R9K4</accession>
<evidence type="ECO:0000256" key="6">
    <source>
        <dbReference type="ARBA" id="ARBA00022989"/>
    </source>
</evidence>
<dbReference type="RefSeq" id="WP_203347795.1">
    <property type="nucleotide sequence ID" value="NZ_CANMIY010000003.1"/>
</dbReference>
<comment type="subcellular location">
    <subcellularLocation>
        <location evidence="1">Cell membrane</location>
        <topology evidence="1">Multi-pass membrane protein</topology>
    </subcellularLocation>
</comment>
<dbReference type="GO" id="GO:0005886">
    <property type="term" value="C:plasma membrane"/>
    <property type="evidence" value="ECO:0007669"/>
    <property type="project" value="UniProtKB-SubCell"/>
</dbReference>
<gene>
    <name evidence="10" type="ORF">JOS67_18560</name>
</gene>
<evidence type="ECO:0000256" key="2">
    <source>
        <dbReference type="ARBA" id="ARBA00022475"/>
    </source>
</evidence>
<feature type="transmembrane region" description="Helical" evidence="8">
    <location>
        <begin position="259"/>
        <end position="279"/>
    </location>
</feature>
<organism evidence="10 11">
    <name type="scientific">Vibrio diabolicus</name>
    <dbReference type="NCBI Taxonomy" id="50719"/>
    <lineage>
        <taxon>Bacteria</taxon>
        <taxon>Pseudomonadati</taxon>
        <taxon>Pseudomonadota</taxon>
        <taxon>Gammaproteobacteria</taxon>
        <taxon>Vibrionales</taxon>
        <taxon>Vibrionaceae</taxon>
        <taxon>Vibrio</taxon>
        <taxon>Vibrio diabolicus subgroup</taxon>
    </lineage>
</organism>
<evidence type="ECO:0000256" key="8">
    <source>
        <dbReference type="SAM" id="Phobius"/>
    </source>
</evidence>
<protein>
    <submittedName>
        <fullName evidence="10">Glycosyltransferase family 39 protein</fullName>
    </submittedName>
</protein>
<feature type="transmembrane region" description="Helical" evidence="8">
    <location>
        <begin position="204"/>
        <end position="222"/>
    </location>
</feature>
<dbReference type="InterPro" id="IPR038731">
    <property type="entry name" value="RgtA/B/C-like"/>
</dbReference>